<dbReference type="EMBL" id="CP064812">
    <property type="protein sequence ID" value="QPG73258.1"/>
    <property type="molecule type" value="Genomic_DNA"/>
</dbReference>
<dbReference type="Proteomes" id="UP000662931">
    <property type="component" value="Chromosome 1"/>
</dbReference>
<feature type="domain" description="Homeobox" evidence="8">
    <location>
        <begin position="90"/>
        <end position="150"/>
    </location>
</feature>
<dbReference type="SMART" id="SM00389">
    <property type="entry name" value="HOX"/>
    <property type="match status" value="1"/>
</dbReference>
<accession>A0A875RXB9</accession>
<evidence type="ECO:0000256" key="4">
    <source>
        <dbReference type="ARBA" id="ARBA00023242"/>
    </source>
</evidence>
<evidence type="ECO:0000256" key="3">
    <source>
        <dbReference type="ARBA" id="ARBA00023155"/>
    </source>
</evidence>
<evidence type="ECO:0000256" key="1">
    <source>
        <dbReference type="ARBA" id="ARBA00004123"/>
    </source>
</evidence>
<dbReference type="PANTHER" id="PTHR24324:SF5">
    <property type="entry name" value="HEMATOPOIETICALLY-EXPRESSED HOMEOBOX PROTEIN HHEX"/>
    <property type="match status" value="1"/>
</dbReference>
<evidence type="ECO:0000256" key="6">
    <source>
        <dbReference type="RuleBase" id="RU000682"/>
    </source>
</evidence>
<keyword evidence="4 5" id="KW-0539">Nucleus</keyword>
<name>A0A875RXB9_EENNA</name>
<feature type="DNA-binding region" description="Homeobox" evidence="5">
    <location>
        <begin position="92"/>
        <end position="151"/>
    </location>
</feature>
<dbReference type="OrthoDB" id="6159439at2759"/>
<feature type="region of interest" description="Disordered" evidence="7">
    <location>
        <begin position="151"/>
        <end position="172"/>
    </location>
</feature>
<evidence type="ECO:0000256" key="5">
    <source>
        <dbReference type="PROSITE-ProRule" id="PRU00108"/>
    </source>
</evidence>
<dbReference type="AlphaFoldDB" id="A0A875RXB9"/>
<dbReference type="GO" id="GO:0005634">
    <property type="term" value="C:nucleus"/>
    <property type="evidence" value="ECO:0007669"/>
    <property type="project" value="UniProtKB-SubCell"/>
</dbReference>
<evidence type="ECO:0000313" key="10">
    <source>
        <dbReference type="Proteomes" id="UP000662931"/>
    </source>
</evidence>
<dbReference type="GO" id="GO:0000978">
    <property type="term" value="F:RNA polymerase II cis-regulatory region sequence-specific DNA binding"/>
    <property type="evidence" value="ECO:0007669"/>
    <property type="project" value="TreeGrafter"/>
</dbReference>
<sequence>MSTQQISNDEQNKDFQFVISDAELSRRNGEYLQDGEGHSKSERGRSNGATASNNDGSHDLMGSARSTGSSGSNSSNESNAPNKNNTNNGQEKPTRRSRASGDILELLVAEFNKTSNTNSTIRKAIAIRTGMSERSVRIWFQNRRAKERKIEKMKKEKEQQQQQSHPPQNMGMFSVQQDIPRSGETMPIEINEKYSMIDCRSLSVGQWQRMRSGSIDKSNLNELHNLSPRLLNLLLGSTDLLVILSKKDHELNYFFSGVFQNDKVLFRIFFPAVNVVRTSFIDNQTQKAIGELQVTSSHAQLQMELSASPKFAVHFLRDPNTGQENANQWSICEDFSEGQQVASAHIGEGGTGIPHILTGSLSHLQYLNTAILSYCQLFSQSSFPGPSAEPQLFQTVPLAQNAMTTASLSSVPLPTMLGQPTPTTSMNLDLSRHITYPLDPYQPSTNSPLPTDTSLVAGFQNTGTVTTPGQLTSLGLSMGINNSIDDQSAAAAVVTTNASGNTDTTTPSATNPSALTGKGNNLTDKTMMQLGALDSPDMDIFQDDGTQAVVDDVRMTPEGLMLTNEGQMLDTTSDNIDNPHNQLQGSLKNDFEDLDLQKDSEFANSDFFADDNVNGLDF</sequence>
<feature type="region of interest" description="Disordered" evidence="7">
    <location>
        <begin position="1"/>
        <end position="100"/>
    </location>
</feature>
<dbReference type="RefSeq" id="XP_038776823.1">
    <property type="nucleotide sequence ID" value="XM_038920895.1"/>
</dbReference>
<dbReference type="GO" id="GO:0000981">
    <property type="term" value="F:DNA-binding transcription factor activity, RNA polymerase II-specific"/>
    <property type="evidence" value="ECO:0007669"/>
    <property type="project" value="InterPro"/>
</dbReference>
<protein>
    <recommendedName>
        <fullName evidence="8">Homeobox domain-containing protein</fullName>
    </recommendedName>
</protein>
<dbReference type="InterPro" id="IPR051000">
    <property type="entry name" value="Homeobox_DNA-bind_prot"/>
</dbReference>
<organism evidence="9 10">
    <name type="scientific">Eeniella nana</name>
    <name type="common">Yeast</name>
    <name type="synonym">Brettanomyces nanus</name>
    <dbReference type="NCBI Taxonomy" id="13502"/>
    <lineage>
        <taxon>Eukaryota</taxon>
        <taxon>Fungi</taxon>
        <taxon>Dikarya</taxon>
        <taxon>Ascomycota</taxon>
        <taxon>Saccharomycotina</taxon>
        <taxon>Pichiomycetes</taxon>
        <taxon>Pichiales</taxon>
        <taxon>Pichiaceae</taxon>
        <taxon>Brettanomyces</taxon>
    </lineage>
</organism>
<proteinExistence type="predicted"/>
<dbReference type="PROSITE" id="PS50071">
    <property type="entry name" value="HOMEOBOX_2"/>
    <property type="match status" value="1"/>
</dbReference>
<dbReference type="GeneID" id="62193967"/>
<dbReference type="InterPro" id="IPR001356">
    <property type="entry name" value="HD"/>
</dbReference>
<dbReference type="Gene3D" id="1.10.10.60">
    <property type="entry name" value="Homeodomain-like"/>
    <property type="match status" value="1"/>
</dbReference>
<dbReference type="Pfam" id="PF00046">
    <property type="entry name" value="Homeodomain"/>
    <property type="match status" value="1"/>
</dbReference>
<evidence type="ECO:0000259" key="8">
    <source>
        <dbReference type="PROSITE" id="PS50071"/>
    </source>
</evidence>
<keyword evidence="10" id="KW-1185">Reference proteome</keyword>
<reference evidence="9" key="1">
    <citation type="submission" date="2020-10" db="EMBL/GenBank/DDBJ databases">
        <authorList>
            <person name="Roach M.J.R."/>
        </authorList>
    </citation>
    <scope>NUCLEOTIDE SEQUENCE</scope>
    <source>
        <strain evidence="9">CBS 1945</strain>
    </source>
</reference>
<dbReference type="PROSITE" id="PS00027">
    <property type="entry name" value="HOMEOBOX_1"/>
    <property type="match status" value="1"/>
</dbReference>
<dbReference type="CDD" id="cd00086">
    <property type="entry name" value="homeodomain"/>
    <property type="match status" value="1"/>
</dbReference>
<feature type="compositionally biased region" description="Low complexity" evidence="7">
    <location>
        <begin position="62"/>
        <end position="89"/>
    </location>
</feature>
<dbReference type="InterPro" id="IPR017970">
    <property type="entry name" value="Homeobox_CS"/>
</dbReference>
<evidence type="ECO:0000313" key="9">
    <source>
        <dbReference type="EMBL" id="QPG73258.1"/>
    </source>
</evidence>
<gene>
    <name evidence="9" type="ORF">FOA43_000566</name>
</gene>
<evidence type="ECO:0000256" key="2">
    <source>
        <dbReference type="ARBA" id="ARBA00023125"/>
    </source>
</evidence>
<keyword evidence="3 5" id="KW-0371">Homeobox</keyword>
<keyword evidence="2 5" id="KW-0238">DNA-binding</keyword>
<dbReference type="GO" id="GO:0030154">
    <property type="term" value="P:cell differentiation"/>
    <property type="evidence" value="ECO:0007669"/>
    <property type="project" value="TreeGrafter"/>
</dbReference>
<evidence type="ECO:0000256" key="7">
    <source>
        <dbReference type="SAM" id="MobiDB-lite"/>
    </source>
</evidence>
<dbReference type="SUPFAM" id="SSF46689">
    <property type="entry name" value="Homeodomain-like"/>
    <property type="match status" value="1"/>
</dbReference>
<feature type="compositionally biased region" description="Basic and acidic residues" evidence="7">
    <location>
        <begin position="23"/>
        <end position="45"/>
    </location>
</feature>
<dbReference type="PANTHER" id="PTHR24324">
    <property type="entry name" value="HOMEOBOX PROTEIN HHEX"/>
    <property type="match status" value="1"/>
</dbReference>
<dbReference type="KEGG" id="bnn:FOA43_000566"/>
<dbReference type="InterPro" id="IPR009057">
    <property type="entry name" value="Homeodomain-like_sf"/>
</dbReference>
<comment type="subcellular location">
    <subcellularLocation>
        <location evidence="1 5 6">Nucleus</location>
    </subcellularLocation>
</comment>